<dbReference type="OrthoDB" id="1933849at2759"/>
<name>A0A834VZN2_9FABA</name>
<evidence type="ECO:0000313" key="2">
    <source>
        <dbReference type="EMBL" id="KAF7803527.1"/>
    </source>
</evidence>
<dbReference type="PANTHER" id="PTHR36615">
    <property type="entry name" value="PROTEIN, PUTATIVE-RELATED"/>
    <property type="match status" value="1"/>
</dbReference>
<evidence type="ECO:0000313" key="3">
    <source>
        <dbReference type="Proteomes" id="UP000634136"/>
    </source>
</evidence>
<proteinExistence type="predicted"/>
<dbReference type="AlphaFoldDB" id="A0A834VZN2"/>
<feature type="compositionally biased region" description="Basic residues" evidence="1">
    <location>
        <begin position="19"/>
        <end position="28"/>
    </location>
</feature>
<protein>
    <submittedName>
        <fullName evidence="2">Uncharacterized protein</fullName>
    </submittedName>
</protein>
<gene>
    <name evidence="2" type="ORF">G2W53_042638</name>
</gene>
<feature type="region of interest" description="Disordered" evidence="1">
    <location>
        <begin position="1"/>
        <end position="34"/>
    </location>
</feature>
<dbReference type="Proteomes" id="UP000634136">
    <property type="component" value="Unassembled WGS sequence"/>
</dbReference>
<dbReference type="PANTHER" id="PTHR36615:SF7">
    <property type="entry name" value="PROTEIN, PUTATIVE-RELATED"/>
    <property type="match status" value="1"/>
</dbReference>
<organism evidence="2 3">
    <name type="scientific">Senna tora</name>
    <dbReference type="NCBI Taxonomy" id="362788"/>
    <lineage>
        <taxon>Eukaryota</taxon>
        <taxon>Viridiplantae</taxon>
        <taxon>Streptophyta</taxon>
        <taxon>Embryophyta</taxon>
        <taxon>Tracheophyta</taxon>
        <taxon>Spermatophyta</taxon>
        <taxon>Magnoliopsida</taxon>
        <taxon>eudicotyledons</taxon>
        <taxon>Gunneridae</taxon>
        <taxon>Pentapetalae</taxon>
        <taxon>rosids</taxon>
        <taxon>fabids</taxon>
        <taxon>Fabales</taxon>
        <taxon>Fabaceae</taxon>
        <taxon>Caesalpinioideae</taxon>
        <taxon>Cassia clade</taxon>
        <taxon>Senna</taxon>
    </lineage>
</organism>
<dbReference type="EMBL" id="JAAIUW010000013">
    <property type="protein sequence ID" value="KAF7803527.1"/>
    <property type="molecule type" value="Genomic_DNA"/>
</dbReference>
<comment type="caution">
    <text evidence="2">The sequence shown here is derived from an EMBL/GenBank/DDBJ whole genome shotgun (WGS) entry which is preliminary data.</text>
</comment>
<sequence>MGGTSTKGVMMNNTSGRKSIPHHHHQRISGRPIPERGQVKVGIAFALVHSVTSVFSPRTPHHQH</sequence>
<accession>A0A834VZN2</accession>
<evidence type="ECO:0000256" key="1">
    <source>
        <dbReference type="SAM" id="MobiDB-lite"/>
    </source>
</evidence>
<keyword evidence="3" id="KW-1185">Reference proteome</keyword>
<feature type="compositionally biased region" description="Polar residues" evidence="1">
    <location>
        <begin position="1"/>
        <end position="17"/>
    </location>
</feature>
<reference evidence="2" key="1">
    <citation type="submission" date="2020-09" db="EMBL/GenBank/DDBJ databases">
        <title>Genome-Enabled Discovery of Anthraquinone Biosynthesis in Senna tora.</title>
        <authorList>
            <person name="Kang S.-H."/>
            <person name="Pandey R.P."/>
            <person name="Lee C.-M."/>
            <person name="Sim J.-S."/>
            <person name="Jeong J.-T."/>
            <person name="Choi B.-S."/>
            <person name="Jung M."/>
            <person name="Ginzburg D."/>
            <person name="Zhao K."/>
            <person name="Won S.Y."/>
            <person name="Oh T.-J."/>
            <person name="Yu Y."/>
            <person name="Kim N.-H."/>
            <person name="Lee O.R."/>
            <person name="Lee T.-H."/>
            <person name="Bashyal P."/>
            <person name="Kim T.-S."/>
            <person name="Lee W.-H."/>
            <person name="Kawkins C."/>
            <person name="Kim C.-K."/>
            <person name="Kim J.S."/>
            <person name="Ahn B.O."/>
            <person name="Rhee S.Y."/>
            <person name="Sohng J.K."/>
        </authorList>
    </citation>
    <scope>NUCLEOTIDE SEQUENCE</scope>
    <source>
        <tissue evidence="2">Leaf</tissue>
    </source>
</reference>